<comment type="catalytic activity">
    <reaction evidence="1 7">
        <text>dTDP-4-dehydro-6-deoxy-alpha-D-glucose = dTDP-4-dehydro-beta-L-rhamnose</text>
        <dbReference type="Rhea" id="RHEA:16969"/>
        <dbReference type="ChEBI" id="CHEBI:57649"/>
        <dbReference type="ChEBI" id="CHEBI:62830"/>
        <dbReference type="EC" id="5.1.3.13"/>
    </reaction>
</comment>
<evidence type="ECO:0000256" key="6">
    <source>
        <dbReference type="PIRSR" id="PIRSR600888-3"/>
    </source>
</evidence>
<sequence length="176" mass="19536">MKFATTLIPGLVVVDVERREDARGFFGRSFCAEEFARAGLDARVAQCSVSHNAKRGTLRGMHWQAEPHAEAKLVRCTAGAIFDVALDLRPDSPTFRKWVGFELTADNHRALYIPPGFGHGFQTLADNSEVYYQMSVPYVPEASRGARWNDPSFAIRWPVADPVVSERDAGYADFAA</sequence>
<reference evidence="8 9" key="1">
    <citation type="submission" date="2020-04" db="EMBL/GenBank/DDBJ databases">
        <title>Usitatibacter rugosus gen. nov., sp. nov. and Usitatibacter palustris sp. nov., novel members of Usitatibacteraceae fam. nov. within the order Nitrosomonadales isolated from soil.</title>
        <authorList>
            <person name="Huber K.J."/>
            <person name="Neumann-Schaal M."/>
            <person name="Geppert A."/>
            <person name="Luckner M."/>
            <person name="Wanner G."/>
            <person name="Overmann J."/>
        </authorList>
    </citation>
    <scope>NUCLEOTIDE SEQUENCE [LARGE SCALE GENOMIC DNA]</scope>
    <source>
        <strain evidence="8 9">Swamp67</strain>
    </source>
</reference>
<dbReference type="AlphaFoldDB" id="A0A6M4HDA1"/>
<dbReference type="GO" id="GO:0019305">
    <property type="term" value="P:dTDP-rhamnose biosynthetic process"/>
    <property type="evidence" value="ECO:0007669"/>
    <property type="project" value="UniProtKB-UniRule"/>
</dbReference>
<dbReference type="KEGG" id="upl:DSM104440_03348"/>
<evidence type="ECO:0000256" key="3">
    <source>
        <dbReference type="ARBA" id="ARBA00012098"/>
    </source>
</evidence>
<dbReference type="InterPro" id="IPR011051">
    <property type="entry name" value="RmlC_Cupin_sf"/>
</dbReference>
<dbReference type="EMBL" id="CP053073">
    <property type="protein sequence ID" value="QJR16513.1"/>
    <property type="molecule type" value="Genomic_DNA"/>
</dbReference>
<keyword evidence="9" id="KW-1185">Reference proteome</keyword>
<feature type="site" description="Participates in a stacking interaction with the thymidine ring of dTDP-4-oxo-6-deoxyglucose" evidence="6">
    <location>
        <position position="138"/>
    </location>
</feature>
<evidence type="ECO:0000256" key="4">
    <source>
        <dbReference type="ARBA" id="ARBA00019595"/>
    </source>
</evidence>
<dbReference type="GO" id="GO:0005829">
    <property type="term" value="C:cytosol"/>
    <property type="evidence" value="ECO:0007669"/>
    <property type="project" value="TreeGrafter"/>
</dbReference>
<feature type="active site" description="Proton donor" evidence="5">
    <location>
        <position position="132"/>
    </location>
</feature>
<dbReference type="SUPFAM" id="SSF51182">
    <property type="entry name" value="RmlC-like cupins"/>
    <property type="match status" value="1"/>
</dbReference>
<comment type="subunit">
    <text evidence="7">Homodimer.</text>
</comment>
<organism evidence="8 9">
    <name type="scientific">Usitatibacter palustris</name>
    <dbReference type="NCBI Taxonomy" id="2732487"/>
    <lineage>
        <taxon>Bacteria</taxon>
        <taxon>Pseudomonadati</taxon>
        <taxon>Pseudomonadota</taxon>
        <taxon>Betaproteobacteria</taxon>
        <taxon>Nitrosomonadales</taxon>
        <taxon>Usitatibacteraceae</taxon>
        <taxon>Usitatibacter</taxon>
    </lineage>
</organism>
<dbReference type="PANTHER" id="PTHR21047">
    <property type="entry name" value="DTDP-6-DEOXY-D-GLUCOSE-3,5 EPIMERASE"/>
    <property type="match status" value="1"/>
</dbReference>
<dbReference type="GO" id="GO:0000271">
    <property type="term" value="P:polysaccharide biosynthetic process"/>
    <property type="evidence" value="ECO:0007669"/>
    <property type="project" value="TreeGrafter"/>
</dbReference>
<feature type="active site" description="Proton acceptor" evidence="5">
    <location>
        <position position="62"/>
    </location>
</feature>
<evidence type="ECO:0000256" key="5">
    <source>
        <dbReference type="PIRSR" id="PIRSR600888-1"/>
    </source>
</evidence>
<protein>
    <recommendedName>
        <fullName evidence="4 7">dTDP-4-dehydrorhamnose 3,5-epimerase</fullName>
        <ecNumber evidence="3 7">5.1.3.13</ecNumber>
    </recommendedName>
    <alternativeName>
        <fullName evidence="7">Thymidine diphospho-4-keto-rhamnose 3,5-epimerase</fullName>
    </alternativeName>
</protein>
<evidence type="ECO:0000256" key="1">
    <source>
        <dbReference type="ARBA" id="ARBA00001298"/>
    </source>
</evidence>
<name>A0A6M4HDA1_9PROT</name>
<proteinExistence type="inferred from homology"/>
<dbReference type="InterPro" id="IPR014710">
    <property type="entry name" value="RmlC-like_jellyroll"/>
</dbReference>
<evidence type="ECO:0000256" key="7">
    <source>
        <dbReference type="RuleBase" id="RU364069"/>
    </source>
</evidence>
<dbReference type="EC" id="5.1.3.13" evidence="3 7"/>
<evidence type="ECO:0000313" key="9">
    <source>
        <dbReference type="Proteomes" id="UP000503096"/>
    </source>
</evidence>
<dbReference type="Proteomes" id="UP000503096">
    <property type="component" value="Chromosome"/>
</dbReference>
<dbReference type="RefSeq" id="WP_171164686.1">
    <property type="nucleotide sequence ID" value="NZ_CP053073.1"/>
</dbReference>
<evidence type="ECO:0000256" key="2">
    <source>
        <dbReference type="ARBA" id="ARBA00001997"/>
    </source>
</evidence>
<comment type="function">
    <text evidence="2 7">Catalyzes the epimerization of the C3' and C5'positions of dTDP-6-deoxy-D-xylo-4-hexulose, forming dTDP-6-deoxy-L-lyxo-4-hexulose.</text>
</comment>
<dbReference type="GO" id="GO:0008830">
    <property type="term" value="F:dTDP-4-dehydrorhamnose 3,5-epimerase activity"/>
    <property type="evidence" value="ECO:0007669"/>
    <property type="project" value="UniProtKB-UniRule"/>
</dbReference>
<gene>
    <name evidence="8" type="primary">rfbC</name>
    <name evidence="8" type="ORF">DSM104440_03348</name>
</gene>
<dbReference type="InParanoid" id="A0A6M4HDA1"/>
<dbReference type="NCBIfam" id="TIGR01221">
    <property type="entry name" value="rmlC"/>
    <property type="match status" value="1"/>
</dbReference>
<dbReference type="Pfam" id="PF00908">
    <property type="entry name" value="dTDP_sugar_isom"/>
    <property type="match status" value="1"/>
</dbReference>
<dbReference type="PANTHER" id="PTHR21047:SF2">
    <property type="entry name" value="THYMIDINE DIPHOSPHO-4-KETO-RHAMNOSE 3,5-EPIMERASE"/>
    <property type="match status" value="1"/>
</dbReference>
<dbReference type="CDD" id="cd00438">
    <property type="entry name" value="cupin_RmlC"/>
    <property type="match status" value="1"/>
</dbReference>
<comment type="similarity">
    <text evidence="7">Belongs to the dTDP-4-dehydrorhamnose 3,5-epimerase family.</text>
</comment>
<dbReference type="Gene3D" id="2.60.120.10">
    <property type="entry name" value="Jelly Rolls"/>
    <property type="match status" value="1"/>
</dbReference>
<evidence type="ECO:0000313" key="8">
    <source>
        <dbReference type="EMBL" id="QJR16513.1"/>
    </source>
</evidence>
<comment type="pathway">
    <text evidence="7">Carbohydrate biosynthesis; dTDP-L-rhamnose biosynthesis.</text>
</comment>
<accession>A0A6M4HDA1</accession>
<dbReference type="InterPro" id="IPR000888">
    <property type="entry name" value="RmlC-like"/>
</dbReference>
<dbReference type="UniPathway" id="UPA00124"/>
<keyword evidence="7 8" id="KW-0413">Isomerase</keyword>